<dbReference type="AlphaFoldDB" id="A0A0N4ZLM7"/>
<feature type="domain" description="J" evidence="6">
    <location>
        <begin position="213"/>
        <end position="275"/>
    </location>
</feature>
<dbReference type="PROSITE" id="PS00636">
    <property type="entry name" value="DNAJ_1"/>
    <property type="match status" value="1"/>
</dbReference>
<dbReference type="GO" id="GO:0051087">
    <property type="term" value="F:protein-folding chaperone binding"/>
    <property type="evidence" value="ECO:0007669"/>
    <property type="project" value="TreeGrafter"/>
</dbReference>
<organism evidence="7 8">
    <name type="scientific">Parastrongyloides trichosuri</name>
    <name type="common">Possum-specific nematode worm</name>
    <dbReference type="NCBI Taxonomy" id="131310"/>
    <lineage>
        <taxon>Eukaryota</taxon>
        <taxon>Metazoa</taxon>
        <taxon>Ecdysozoa</taxon>
        <taxon>Nematoda</taxon>
        <taxon>Chromadorea</taxon>
        <taxon>Rhabditida</taxon>
        <taxon>Tylenchina</taxon>
        <taxon>Panagrolaimomorpha</taxon>
        <taxon>Strongyloidoidea</taxon>
        <taxon>Strongyloididae</taxon>
        <taxon>Parastrongyloides</taxon>
    </lineage>
</organism>
<dbReference type="CDD" id="cd06257">
    <property type="entry name" value="DnaJ"/>
    <property type="match status" value="2"/>
</dbReference>
<dbReference type="GO" id="GO:0036503">
    <property type="term" value="P:ERAD pathway"/>
    <property type="evidence" value="ECO:0007669"/>
    <property type="project" value="TreeGrafter"/>
</dbReference>
<evidence type="ECO:0000256" key="4">
    <source>
        <dbReference type="ARBA" id="ARBA00045428"/>
    </source>
</evidence>
<name>A0A0N4ZLM7_PARTI</name>
<dbReference type="Proteomes" id="UP000038045">
    <property type="component" value="Unplaced"/>
</dbReference>
<dbReference type="Gene3D" id="1.10.287.110">
    <property type="entry name" value="DnaJ domain"/>
    <property type="match status" value="2"/>
</dbReference>
<proteinExistence type="predicted"/>
<dbReference type="STRING" id="131310.A0A0N4ZLM7"/>
<sequence length="378" mass="45274">MSDDINYYELLEVTSTASQMEIRRAYKKIALKFHPDKNPTGAESFKNVTNAYNVLSDPILKNKYDMDNSSLFIREFFKFHKYDNDHEWNFFDKENKYSTRSNNEIPLNIKKFSSRNEKFYGEKIVELFLLFTMLYTTNKEMEMKLIYKVITFFKQNLFYTPYSFCVTNDEEVVAELFFAFTKLCDWEEKRIQELTSTFLKSFILDRMLLTESNYYSILGLKTTASQIQIRKAYYKLAMKYHPDRNPNDKESFKVIAQAYTILSEEGRKNTYDNCYLGRNTVNKTPSSLNDKENFYYGYKRNQGQFDKSKSNDYSYYNNDSMEQDSYKKLRNNLRRNIEKLCQYHSEKTIHSSLIKLTPTIDTQKYSDKTYSCSYRFFD</sequence>
<keyword evidence="1" id="KW-0143">Chaperone</keyword>
<dbReference type="PRINTS" id="PR00625">
    <property type="entry name" value="JDOMAIN"/>
</dbReference>
<comment type="function">
    <text evidence="4">Co-chaperone for Hsp70 protein HSPA5/BiP that acts as a key repressor of the ERN1/IRE1-mediated unfolded protein response (UPR). J domain-containing co-chaperones stimulate the ATPase activity of Hsp70 proteins and are required for efficient substrate recognition by Hsp70 proteins. In the unstressed endoplasmic reticulum, interacts with the luminal region of ERN1/IRE1 and selectively recruits HSPA5/BiP: HSPA5/BiP disrupts the dimerization of the active ERN1/IRE1 luminal region, thereby inactivating ERN1/IRE1. Also involved in endoplasmic reticulum-associated degradation (ERAD) of misfolded proteins. Required for survival of B-cell progenitors and normal antibody production.</text>
</comment>
<evidence type="ECO:0000256" key="5">
    <source>
        <dbReference type="ARBA" id="ARBA00046365"/>
    </source>
</evidence>
<dbReference type="Pfam" id="PF00226">
    <property type="entry name" value="DnaJ"/>
    <property type="match status" value="2"/>
</dbReference>
<dbReference type="WBParaSite" id="PTRK_0000940100.1">
    <property type="protein sequence ID" value="PTRK_0000940100.1"/>
    <property type="gene ID" value="PTRK_0000940100"/>
</dbReference>
<protein>
    <recommendedName>
        <fullName evidence="2">DnaJ homolog subfamily B member 9</fullName>
    </recommendedName>
    <alternativeName>
        <fullName evidence="3">Endoplasmic reticulum DNA J domain-containing protein 4</fullName>
    </alternativeName>
</protein>
<dbReference type="InterPro" id="IPR036869">
    <property type="entry name" value="J_dom_sf"/>
</dbReference>
<dbReference type="InterPro" id="IPR018253">
    <property type="entry name" value="DnaJ_domain_CS"/>
</dbReference>
<dbReference type="GO" id="GO:0051787">
    <property type="term" value="F:misfolded protein binding"/>
    <property type="evidence" value="ECO:0007669"/>
    <property type="project" value="TreeGrafter"/>
</dbReference>
<dbReference type="InterPro" id="IPR001623">
    <property type="entry name" value="DnaJ_domain"/>
</dbReference>
<dbReference type="GO" id="GO:0005783">
    <property type="term" value="C:endoplasmic reticulum"/>
    <property type="evidence" value="ECO:0007669"/>
    <property type="project" value="TreeGrafter"/>
</dbReference>
<comment type="subunit">
    <text evidence="5">Interacts with HSPA5/BiP; interaction is direct. Interacts with ERN1/IRE1 (via the luminal region). Interacts with DERL1.</text>
</comment>
<evidence type="ECO:0000256" key="2">
    <source>
        <dbReference type="ARBA" id="ARBA00040158"/>
    </source>
</evidence>
<dbReference type="InterPro" id="IPR051948">
    <property type="entry name" value="Hsp70_co-chaperone_J-domain"/>
</dbReference>
<evidence type="ECO:0000259" key="6">
    <source>
        <dbReference type="PROSITE" id="PS50076"/>
    </source>
</evidence>
<evidence type="ECO:0000256" key="3">
    <source>
        <dbReference type="ARBA" id="ARBA00041533"/>
    </source>
</evidence>
<feature type="domain" description="J" evidence="6">
    <location>
        <begin position="6"/>
        <end position="68"/>
    </location>
</feature>
<dbReference type="PANTHER" id="PTHR44360:SF1">
    <property type="entry name" value="DNAJ HOMOLOG SUBFAMILY B MEMBER 9"/>
    <property type="match status" value="1"/>
</dbReference>
<dbReference type="PANTHER" id="PTHR44360">
    <property type="entry name" value="DNAJ HOMOLOG SUBFAMILY B MEMBER 9"/>
    <property type="match status" value="1"/>
</dbReference>
<evidence type="ECO:0000313" key="7">
    <source>
        <dbReference type="Proteomes" id="UP000038045"/>
    </source>
</evidence>
<dbReference type="SMART" id="SM00271">
    <property type="entry name" value="DnaJ"/>
    <property type="match status" value="2"/>
</dbReference>
<reference evidence="8" key="1">
    <citation type="submission" date="2017-02" db="UniProtKB">
        <authorList>
            <consortium name="WormBaseParasite"/>
        </authorList>
    </citation>
    <scope>IDENTIFICATION</scope>
</reference>
<evidence type="ECO:0000256" key="1">
    <source>
        <dbReference type="ARBA" id="ARBA00023186"/>
    </source>
</evidence>
<dbReference type="PROSITE" id="PS50076">
    <property type="entry name" value="DNAJ_2"/>
    <property type="match status" value="2"/>
</dbReference>
<evidence type="ECO:0000313" key="8">
    <source>
        <dbReference type="WBParaSite" id="PTRK_0000940100.1"/>
    </source>
</evidence>
<accession>A0A0N4ZLM7</accession>
<dbReference type="SUPFAM" id="SSF46565">
    <property type="entry name" value="Chaperone J-domain"/>
    <property type="match status" value="2"/>
</dbReference>
<keyword evidence="7" id="KW-1185">Reference proteome</keyword>